<comment type="similarity">
    <text evidence="2">Belongs to the EamA transporter family.</text>
</comment>
<dbReference type="InterPro" id="IPR050638">
    <property type="entry name" value="AA-Vitamin_Transporters"/>
</dbReference>
<dbReference type="InterPro" id="IPR037185">
    <property type="entry name" value="EmrE-like"/>
</dbReference>
<feature type="transmembrane region" description="Helical" evidence="6">
    <location>
        <begin position="117"/>
        <end position="135"/>
    </location>
</feature>
<gene>
    <name evidence="8" type="ORF">C8D86_11067</name>
</gene>
<proteinExistence type="inferred from homology"/>
<dbReference type="PANTHER" id="PTHR32322:SF2">
    <property type="entry name" value="EAMA DOMAIN-CONTAINING PROTEIN"/>
    <property type="match status" value="1"/>
</dbReference>
<feature type="transmembrane region" description="Helical" evidence="6">
    <location>
        <begin position="147"/>
        <end position="164"/>
    </location>
</feature>
<feature type="transmembrane region" description="Helical" evidence="6">
    <location>
        <begin position="253"/>
        <end position="272"/>
    </location>
</feature>
<feature type="transmembrane region" description="Helical" evidence="6">
    <location>
        <begin position="6"/>
        <end position="24"/>
    </location>
</feature>
<evidence type="ECO:0000313" key="8">
    <source>
        <dbReference type="EMBL" id="RDI43797.1"/>
    </source>
</evidence>
<evidence type="ECO:0000256" key="4">
    <source>
        <dbReference type="ARBA" id="ARBA00022989"/>
    </source>
</evidence>
<keyword evidence="3 6" id="KW-0812">Transmembrane</keyword>
<keyword evidence="5 6" id="KW-0472">Membrane</keyword>
<evidence type="ECO:0000256" key="1">
    <source>
        <dbReference type="ARBA" id="ARBA00004141"/>
    </source>
</evidence>
<comment type="caution">
    <text evidence="8">The sequence shown here is derived from an EMBL/GenBank/DDBJ whole genome shotgun (WGS) entry which is preliminary data.</text>
</comment>
<feature type="transmembrane region" description="Helical" evidence="6">
    <location>
        <begin position="89"/>
        <end position="111"/>
    </location>
</feature>
<evidence type="ECO:0000256" key="5">
    <source>
        <dbReference type="ARBA" id="ARBA00023136"/>
    </source>
</evidence>
<dbReference type="SUPFAM" id="SSF103481">
    <property type="entry name" value="Multidrug resistance efflux transporter EmrE"/>
    <property type="match status" value="2"/>
</dbReference>
<feature type="transmembrane region" description="Helical" evidence="6">
    <location>
        <begin position="56"/>
        <end position="77"/>
    </location>
</feature>
<evidence type="ECO:0000256" key="2">
    <source>
        <dbReference type="ARBA" id="ARBA00007362"/>
    </source>
</evidence>
<protein>
    <submittedName>
        <fullName evidence="8">EamA-like transporter family protein</fullName>
    </submittedName>
</protein>
<feature type="domain" description="EamA" evidence="7">
    <location>
        <begin position="2"/>
        <end position="133"/>
    </location>
</feature>
<dbReference type="OrthoDB" id="8612348at2"/>
<dbReference type="EMBL" id="QQAX01000010">
    <property type="protein sequence ID" value="RDI43797.1"/>
    <property type="molecule type" value="Genomic_DNA"/>
</dbReference>
<keyword evidence="9" id="KW-1185">Reference proteome</keyword>
<sequence>MMWLPAAFASAVIFGIGGFLLKVGSHKNYPGASMLLGLYTAGSIVFLGALLTGGSIVLNSGVLAFALLIGLGSYYGNSFLVRAYDTGPACLTSPLMSLNILLVIIMSALIYHEKISGWQYAGVACMMTAVSLLGANFSNTLIKSRMWALFVVLAILFIFMREGGLKIAHEAGMNNINVLFFGYLFAGALAIRKLLKDNRGQPRLPLLEEAGMGGAMVINTHRPAFLLGAAIGLFSATGMGLLAYAIARGPASVIVPIFSARNFVAVILLVVFFKEKLSLLQWAAVGLLITGILLIS</sequence>
<organism evidence="8 9">
    <name type="scientific">Aquicella lusitana</name>
    <dbReference type="NCBI Taxonomy" id="254246"/>
    <lineage>
        <taxon>Bacteria</taxon>
        <taxon>Pseudomonadati</taxon>
        <taxon>Pseudomonadota</taxon>
        <taxon>Gammaproteobacteria</taxon>
        <taxon>Legionellales</taxon>
        <taxon>Coxiellaceae</taxon>
        <taxon>Aquicella</taxon>
    </lineage>
</organism>
<dbReference type="PANTHER" id="PTHR32322">
    <property type="entry name" value="INNER MEMBRANE TRANSPORTER"/>
    <property type="match status" value="1"/>
</dbReference>
<evidence type="ECO:0000259" key="7">
    <source>
        <dbReference type="Pfam" id="PF00892"/>
    </source>
</evidence>
<dbReference type="Pfam" id="PF00892">
    <property type="entry name" value="EamA"/>
    <property type="match status" value="2"/>
</dbReference>
<dbReference type="GO" id="GO:0016020">
    <property type="term" value="C:membrane"/>
    <property type="evidence" value="ECO:0007669"/>
    <property type="project" value="UniProtKB-SubCell"/>
</dbReference>
<dbReference type="InterPro" id="IPR000620">
    <property type="entry name" value="EamA_dom"/>
</dbReference>
<evidence type="ECO:0000256" key="6">
    <source>
        <dbReference type="SAM" id="Phobius"/>
    </source>
</evidence>
<evidence type="ECO:0000256" key="3">
    <source>
        <dbReference type="ARBA" id="ARBA00022692"/>
    </source>
</evidence>
<evidence type="ECO:0000313" key="9">
    <source>
        <dbReference type="Proteomes" id="UP000254720"/>
    </source>
</evidence>
<feature type="transmembrane region" description="Helical" evidence="6">
    <location>
        <begin position="31"/>
        <end position="50"/>
    </location>
</feature>
<dbReference type="Proteomes" id="UP000254720">
    <property type="component" value="Unassembled WGS sequence"/>
</dbReference>
<dbReference type="Gene3D" id="1.10.3730.20">
    <property type="match status" value="2"/>
</dbReference>
<feature type="transmembrane region" description="Helical" evidence="6">
    <location>
        <begin position="279"/>
        <end position="295"/>
    </location>
</feature>
<feature type="transmembrane region" description="Helical" evidence="6">
    <location>
        <begin position="176"/>
        <end position="195"/>
    </location>
</feature>
<feature type="domain" description="EamA" evidence="7">
    <location>
        <begin position="154"/>
        <end position="296"/>
    </location>
</feature>
<dbReference type="AlphaFoldDB" id="A0A370GJH9"/>
<comment type="subcellular location">
    <subcellularLocation>
        <location evidence="1">Membrane</location>
        <topology evidence="1">Multi-pass membrane protein</topology>
    </subcellularLocation>
</comment>
<feature type="transmembrane region" description="Helical" evidence="6">
    <location>
        <begin position="224"/>
        <end position="247"/>
    </location>
</feature>
<keyword evidence="4 6" id="KW-1133">Transmembrane helix</keyword>
<name>A0A370GJH9_9COXI</name>
<reference evidence="8 9" key="1">
    <citation type="submission" date="2018-07" db="EMBL/GenBank/DDBJ databases">
        <title>Genomic Encyclopedia of Type Strains, Phase IV (KMG-IV): sequencing the most valuable type-strain genomes for metagenomic binning, comparative biology and taxonomic classification.</title>
        <authorList>
            <person name="Goeker M."/>
        </authorList>
    </citation>
    <scope>NUCLEOTIDE SEQUENCE [LARGE SCALE GENOMIC DNA]</scope>
    <source>
        <strain evidence="8 9">DSM 16500</strain>
    </source>
</reference>
<accession>A0A370GJH9</accession>
<dbReference type="RefSeq" id="WP_114834354.1">
    <property type="nucleotide sequence ID" value="NZ_LR699115.1"/>
</dbReference>